<dbReference type="EMBL" id="CAADFC020000030">
    <property type="protein sequence ID" value="VIO78176.1"/>
    <property type="molecule type" value="Genomic_DNA"/>
</dbReference>
<protein>
    <recommendedName>
        <fullName evidence="3">NIPSNAP domain-containing protein</fullName>
    </recommendedName>
</protein>
<evidence type="ECO:0000313" key="1">
    <source>
        <dbReference type="EMBL" id="VIO78176.1"/>
    </source>
</evidence>
<dbReference type="Pfam" id="PF20321">
    <property type="entry name" value="DUF6616"/>
    <property type="match status" value="1"/>
</dbReference>
<organism evidence="1 2">
    <name type="scientific">Bradyrhizobium ivorense</name>
    <dbReference type="NCBI Taxonomy" id="2511166"/>
    <lineage>
        <taxon>Bacteria</taxon>
        <taxon>Pseudomonadati</taxon>
        <taxon>Pseudomonadota</taxon>
        <taxon>Alphaproteobacteria</taxon>
        <taxon>Hyphomicrobiales</taxon>
        <taxon>Nitrobacteraceae</taxon>
        <taxon>Bradyrhizobium</taxon>
    </lineage>
</organism>
<name>A0A508TVI3_9BRAD</name>
<gene>
    <name evidence="1" type="ORF">CI1B_72730</name>
</gene>
<proteinExistence type="predicted"/>
<comment type="caution">
    <text evidence="1">The sequence shown here is derived from an EMBL/GenBank/DDBJ whole genome shotgun (WGS) entry which is preliminary data.</text>
</comment>
<dbReference type="AlphaFoldDB" id="A0A508TVI3"/>
<accession>A0A508TVI3</accession>
<dbReference type="RefSeq" id="WP_139863842.1">
    <property type="nucleotide sequence ID" value="NZ_CAADFC020000030.1"/>
</dbReference>
<evidence type="ECO:0000313" key="2">
    <source>
        <dbReference type="Proteomes" id="UP000328092"/>
    </source>
</evidence>
<dbReference type="Proteomes" id="UP000328092">
    <property type="component" value="Unassembled WGS sequence"/>
</dbReference>
<reference evidence="1" key="1">
    <citation type="submission" date="2019-02" db="EMBL/GenBank/DDBJ databases">
        <authorList>
            <person name="Pothier F.J."/>
        </authorList>
    </citation>
    <scope>NUCLEOTIDE SEQUENCE</scope>
    <source>
        <strain evidence="1">CI-1B</strain>
    </source>
</reference>
<evidence type="ECO:0008006" key="3">
    <source>
        <dbReference type="Google" id="ProtNLM"/>
    </source>
</evidence>
<keyword evidence="2" id="KW-1185">Reference proteome</keyword>
<dbReference type="OrthoDB" id="670883at2"/>
<sequence>MQQIFIELYNYRPAWAERSEGERTEFARTIAEAVKGLKSAGVDVIAYGMNSPATDCRAPYDFFCVYRVPNAEFQREFERQVAASGWYDYFEQVNVSGDAEDFEAVLLGNARMVLPGSS</sequence>
<dbReference type="InterPro" id="IPR046724">
    <property type="entry name" value="DUF6616"/>
</dbReference>